<accession>A0A5A7PAH1</accession>
<evidence type="ECO:0000313" key="7">
    <source>
        <dbReference type="Proteomes" id="UP000325081"/>
    </source>
</evidence>
<dbReference type="InterPro" id="IPR015943">
    <property type="entry name" value="WD40/YVTN_repeat-like_dom_sf"/>
</dbReference>
<dbReference type="InterPro" id="IPR001680">
    <property type="entry name" value="WD40_rpt"/>
</dbReference>
<dbReference type="OrthoDB" id="339900at2759"/>
<protein>
    <submittedName>
        <fullName evidence="6">tRNA (Guanine-N(7)-)-methyltransferasenon-catalytic subunit</fullName>
    </submittedName>
</protein>
<dbReference type="PANTHER" id="PTHR16288">
    <property type="entry name" value="WD40 REPEAT PROTEIN 4"/>
    <property type="match status" value="1"/>
</dbReference>
<dbReference type="EMBL" id="BKCP01004224">
    <property type="protein sequence ID" value="GER29750.1"/>
    <property type="molecule type" value="Genomic_DNA"/>
</dbReference>
<keyword evidence="2" id="KW-0853">WD repeat</keyword>
<name>A0A5A7PAH1_STRAF</name>
<proteinExistence type="predicted"/>
<gene>
    <name evidence="6" type="ORF">STAS_05640</name>
</gene>
<dbReference type="Gene3D" id="2.130.10.10">
    <property type="entry name" value="YVTN repeat-like/Quinoprotein amine dehydrogenase"/>
    <property type="match status" value="1"/>
</dbReference>
<dbReference type="GO" id="GO:0036265">
    <property type="term" value="P:RNA (guanine-N7)-methylation"/>
    <property type="evidence" value="ECO:0007669"/>
    <property type="project" value="InterPro"/>
</dbReference>
<comment type="caution">
    <text evidence="6">The sequence shown here is derived from an EMBL/GenBank/DDBJ whole genome shotgun (WGS) entry which is preliminary data.</text>
</comment>
<keyword evidence="4" id="KW-0677">Repeat</keyword>
<dbReference type="GO" id="GO:0005829">
    <property type="term" value="C:cytosol"/>
    <property type="evidence" value="ECO:0007669"/>
    <property type="project" value="TreeGrafter"/>
</dbReference>
<evidence type="ECO:0000256" key="2">
    <source>
        <dbReference type="ARBA" id="ARBA00022574"/>
    </source>
</evidence>
<dbReference type="Pfam" id="PF00400">
    <property type="entry name" value="WD40"/>
    <property type="match status" value="1"/>
</dbReference>
<keyword evidence="6" id="KW-0489">Methyltransferase</keyword>
<evidence type="ECO:0000256" key="1">
    <source>
        <dbReference type="ARBA" id="ARBA00004123"/>
    </source>
</evidence>
<evidence type="ECO:0000256" key="5">
    <source>
        <dbReference type="ARBA" id="ARBA00023242"/>
    </source>
</evidence>
<evidence type="ECO:0000313" key="6">
    <source>
        <dbReference type="EMBL" id="GER29750.1"/>
    </source>
</evidence>
<dbReference type="Proteomes" id="UP000325081">
    <property type="component" value="Unassembled WGS sequence"/>
</dbReference>
<dbReference type="InterPro" id="IPR036322">
    <property type="entry name" value="WD40_repeat_dom_sf"/>
</dbReference>
<dbReference type="SUPFAM" id="SSF50978">
    <property type="entry name" value="WD40 repeat-like"/>
    <property type="match status" value="1"/>
</dbReference>
<keyword evidence="7" id="KW-1185">Reference proteome</keyword>
<dbReference type="AlphaFoldDB" id="A0A5A7PAH1"/>
<organism evidence="6 7">
    <name type="scientific">Striga asiatica</name>
    <name type="common">Asiatic witchweed</name>
    <name type="synonym">Buchnera asiatica</name>
    <dbReference type="NCBI Taxonomy" id="4170"/>
    <lineage>
        <taxon>Eukaryota</taxon>
        <taxon>Viridiplantae</taxon>
        <taxon>Streptophyta</taxon>
        <taxon>Embryophyta</taxon>
        <taxon>Tracheophyta</taxon>
        <taxon>Spermatophyta</taxon>
        <taxon>Magnoliopsida</taxon>
        <taxon>eudicotyledons</taxon>
        <taxon>Gunneridae</taxon>
        <taxon>Pentapetalae</taxon>
        <taxon>asterids</taxon>
        <taxon>lamiids</taxon>
        <taxon>Lamiales</taxon>
        <taxon>Orobanchaceae</taxon>
        <taxon>Buchnereae</taxon>
        <taxon>Striga</taxon>
    </lineage>
</organism>
<dbReference type="InterPro" id="IPR028884">
    <property type="entry name" value="Trm82"/>
</dbReference>
<comment type="subcellular location">
    <subcellularLocation>
        <location evidence="1">Nucleus</location>
    </subcellularLocation>
</comment>
<dbReference type="GO" id="GO:0043527">
    <property type="term" value="C:tRNA methyltransferase complex"/>
    <property type="evidence" value="ECO:0007669"/>
    <property type="project" value="TreeGrafter"/>
</dbReference>
<sequence length="304" mass="34129">MAAHRTWAMKRIHITIWAFGPEPIGRSLCHLKIKIKLQQILGLCNSKIGGKKLEDVGMEESKQKLEMEVAPALIAVHPNQNSISVSVGSDILVFSLRGFAELYVVDILGCDYKGPVLMDKKAVPILSHYCSTITRLEFSPDGQYIVTADRDFKIRVTVFPKEPLNGAHEIQSFCLGHTEYISCITFVRLWDYTSGSLIDTCDVWTKAGLSNCNKEREEIMPAITDLCATSDGSLRVLDDLEIPGSKPLLQELQGKTTISKEAFFTAAEAVKTAVRNLLIKKQYLEERRELRKKERSDKKSRKLA</sequence>
<dbReference type="GO" id="GO:0006400">
    <property type="term" value="P:tRNA modification"/>
    <property type="evidence" value="ECO:0007669"/>
    <property type="project" value="TreeGrafter"/>
</dbReference>
<dbReference type="GO" id="GO:0008168">
    <property type="term" value="F:methyltransferase activity"/>
    <property type="evidence" value="ECO:0007669"/>
    <property type="project" value="UniProtKB-KW"/>
</dbReference>
<keyword evidence="3" id="KW-0819">tRNA processing</keyword>
<reference evidence="7" key="1">
    <citation type="journal article" date="2019" name="Curr. Biol.">
        <title>Genome Sequence of Striga asiatica Provides Insight into the Evolution of Plant Parasitism.</title>
        <authorList>
            <person name="Yoshida S."/>
            <person name="Kim S."/>
            <person name="Wafula E.K."/>
            <person name="Tanskanen J."/>
            <person name="Kim Y.M."/>
            <person name="Honaas L."/>
            <person name="Yang Z."/>
            <person name="Spallek T."/>
            <person name="Conn C.E."/>
            <person name="Ichihashi Y."/>
            <person name="Cheong K."/>
            <person name="Cui S."/>
            <person name="Der J.P."/>
            <person name="Gundlach H."/>
            <person name="Jiao Y."/>
            <person name="Hori C."/>
            <person name="Ishida J.K."/>
            <person name="Kasahara H."/>
            <person name="Kiba T."/>
            <person name="Kim M.S."/>
            <person name="Koo N."/>
            <person name="Laohavisit A."/>
            <person name="Lee Y.H."/>
            <person name="Lumba S."/>
            <person name="McCourt P."/>
            <person name="Mortimer J.C."/>
            <person name="Mutuku J.M."/>
            <person name="Nomura T."/>
            <person name="Sasaki-Sekimoto Y."/>
            <person name="Seto Y."/>
            <person name="Wang Y."/>
            <person name="Wakatake T."/>
            <person name="Sakakibara H."/>
            <person name="Demura T."/>
            <person name="Yamaguchi S."/>
            <person name="Yoneyama K."/>
            <person name="Manabe R.I."/>
            <person name="Nelson D.C."/>
            <person name="Schulman A.H."/>
            <person name="Timko M.P."/>
            <person name="dePamphilis C.W."/>
            <person name="Choi D."/>
            <person name="Shirasu K."/>
        </authorList>
    </citation>
    <scope>NUCLEOTIDE SEQUENCE [LARGE SCALE GENOMIC DNA]</scope>
    <source>
        <strain evidence="7">cv. UVA1</strain>
    </source>
</reference>
<keyword evidence="5" id="KW-0539">Nucleus</keyword>
<dbReference type="PANTHER" id="PTHR16288:SF0">
    <property type="entry name" value="TRNA (GUANINE-N(7)-)-METHYLTRANSFERASE NON-CATALYTIC SUBUNIT WDR4"/>
    <property type="match status" value="1"/>
</dbReference>
<dbReference type="GO" id="GO:0005634">
    <property type="term" value="C:nucleus"/>
    <property type="evidence" value="ECO:0007669"/>
    <property type="project" value="UniProtKB-SubCell"/>
</dbReference>
<keyword evidence="6" id="KW-0808">Transferase</keyword>
<evidence type="ECO:0000256" key="3">
    <source>
        <dbReference type="ARBA" id="ARBA00022694"/>
    </source>
</evidence>
<evidence type="ECO:0000256" key="4">
    <source>
        <dbReference type="ARBA" id="ARBA00022737"/>
    </source>
</evidence>